<protein>
    <submittedName>
        <fullName evidence="1">TPR repeat-containing protein</fullName>
    </submittedName>
</protein>
<dbReference type="AlphaFoldDB" id="A0A157Z4V0"/>
<dbReference type="Gene3D" id="1.25.40.10">
    <property type="entry name" value="Tetratricopeptide repeat domain"/>
    <property type="match status" value="1"/>
</dbReference>
<organism evidence="1 2">
    <name type="scientific">Caballeronia pedi</name>
    <dbReference type="NCBI Taxonomy" id="1777141"/>
    <lineage>
        <taxon>Bacteria</taxon>
        <taxon>Pseudomonadati</taxon>
        <taxon>Pseudomonadota</taxon>
        <taxon>Betaproteobacteria</taxon>
        <taxon>Burkholderiales</taxon>
        <taxon>Burkholderiaceae</taxon>
        <taxon>Caballeronia</taxon>
    </lineage>
</organism>
<dbReference type="SUPFAM" id="SSF53756">
    <property type="entry name" value="UDP-Glycosyltransferase/glycogen phosphorylase"/>
    <property type="match status" value="1"/>
</dbReference>
<evidence type="ECO:0000313" key="1">
    <source>
        <dbReference type="EMBL" id="SAK40555.1"/>
    </source>
</evidence>
<proteinExistence type="predicted"/>
<gene>
    <name evidence="1" type="ORF">AWB80_00246</name>
</gene>
<sequence length="536" mass="60699">MNDDFTHCAAQGLRLQCEHHGRQNWLESIALGRAALESGSLTAEEARESSAMLCEASLNAGDSALMVQCFAAHVRQVADEEQISRLVQRLCHYCTVDQVFPVFATLPLSAFEWLQLTIRLHNERRFAHAEALGVLHLDRFPDLHGADIARILGWVNMWLCRYPESMAFFERSLALSMSVETLLGTAYLLCQMGRYDDALVRFAESSRLKPIDVEHCRVVANALFGAGRVKESMQTYELRLTDPTFIEHAPKHLPQWTGEPLDGRLLVLFDIGWSFGDFLMYSRYIGLLRSRAKTLRVRTPPAMERVLRASFPDVEIETNDAAAERDCDAWLWVMSSPVLLGTYSTAGEAVPWLKTSEAHAQHWANQVRHHVQHEKPQRRRRIGICWRGNPNTLHDLLRSARLDDFTPLFEGLHDVDWFNLQLGVSERPPEDMLASRGSRWMDPMPAVNDFADTAAIVAQLDLVVTIDSAVAHLCLSSGARVIVLVPVHGEWRWQTGDTTPWYPHATLARTPVQGTFRQTMQRLLEEQAFEDLIAGE</sequence>
<name>A0A157Z4V0_9BURK</name>
<keyword evidence="2" id="KW-1185">Reference proteome</keyword>
<dbReference type="RefSeq" id="WP_061172813.1">
    <property type="nucleotide sequence ID" value="NZ_FCOE02000001.1"/>
</dbReference>
<dbReference type="STRING" id="1777141.AWB80_00246"/>
<dbReference type="Proteomes" id="UP000054911">
    <property type="component" value="Unassembled WGS sequence"/>
</dbReference>
<reference evidence="1" key="1">
    <citation type="submission" date="2016-01" db="EMBL/GenBank/DDBJ databases">
        <authorList>
            <person name="Peeters C."/>
        </authorList>
    </citation>
    <scope>NUCLEOTIDE SEQUENCE [LARGE SCALE GENOMIC DNA]</scope>
    <source>
        <strain evidence="1">LMG 29323</strain>
    </source>
</reference>
<dbReference type="SUPFAM" id="SSF48452">
    <property type="entry name" value="TPR-like"/>
    <property type="match status" value="1"/>
</dbReference>
<dbReference type="Gene3D" id="3.40.50.2000">
    <property type="entry name" value="Glycogen Phosphorylase B"/>
    <property type="match status" value="1"/>
</dbReference>
<dbReference type="InterPro" id="IPR011990">
    <property type="entry name" value="TPR-like_helical_dom_sf"/>
</dbReference>
<dbReference type="EMBL" id="FCOE02000001">
    <property type="protein sequence ID" value="SAK40555.1"/>
    <property type="molecule type" value="Genomic_DNA"/>
</dbReference>
<dbReference type="OrthoDB" id="9814129at2"/>
<comment type="caution">
    <text evidence="1">The sequence shown here is derived from an EMBL/GenBank/DDBJ whole genome shotgun (WGS) entry which is preliminary data.</text>
</comment>
<accession>A0A157Z4V0</accession>
<evidence type="ECO:0000313" key="2">
    <source>
        <dbReference type="Proteomes" id="UP000054911"/>
    </source>
</evidence>